<evidence type="ECO:0000256" key="3">
    <source>
        <dbReference type="ARBA" id="ARBA00023274"/>
    </source>
</evidence>
<evidence type="ECO:0000256" key="7">
    <source>
        <dbReference type="RuleBase" id="RU003978"/>
    </source>
</evidence>
<dbReference type="EMBL" id="HBUF01309254">
    <property type="protein sequence ID" value="CAG6692818.1"/>
    <property type="molecule type" value="Transcribed_RNA"/>
</dbReference>
<accession>A0A8D9BTM8</accession>
<sequence length="198" mass="22198">MSKAGKVFGKAVKKSVENFRKIRTYIPAGQASPGPPLGPILGERGINIATFCKDFNEKTKDIIEGLPLPTRIKVNPDRSYKLVFHKPPTSYYLKQAAGIERGAMYPGREVAGKLTLKHVYEIAKIKSEDPCFECEPMESICRKVIGTARALGIEVVRDLDPEEYQQFLAERQEIVEQQKKELQEAKEAKMLRTSASTV</sequence>
<evidence type="ECO:0000259" key="8">
    <source>
        <dbReference type="Pfam" id="PF00298"/>
    </source>
</evidence>
<protein>
    <recommendedName>
        <fullName evidence="5">Large ribosomal subunit protein uL11m</fullName>
    </recommendedName>
    <alternativeName>
        <fullName evidence="6">39S ribosomal protein L11, mitochondrial</fullName>
    </alternativeName>
</protein>
<dbReference type="InterPro" id="IPR036796">
    <property type="entry name" value="Ribosomal_uL11_N_sf"/>
</dbReference>
<organism evidence="10">
    <name type="scientific">Cacopsylla melanoneura</name>
    <dbReference type="NCBI Taxonomy" id="428564"/>
    <lineage>
        <taxon>Eukaryota</taxon>
        <taxon>Metazoa</taxon>
        <taxon>Ecdysozoa</taxon>
        <taxon>Arthropoda</taxon>
        <taxon>Hexapoda</taxon>
        <taxon>Insecta</taxon>
        <taxon>Pterygota</taxon>
        <taxon>Neoptera</taxon>
        <taxon>Paraneoptera</taxon>
        <taxon>Hemiptera</taxon>
        <taxon>Sternorrhyncha</taxon>
        <taxon>Psylloidea</taxon>
        <taxon>Psyllidae</taxon>
        <taxon>Psyllinae</taxon>
        <taxon>Cacopsylla</taxon>
    </lineage>
</organism>
<dbReference type="InterPro" id="IPR006519">
    <property type="entry name" value="Ribosomal_uL11_bac-typ"/>
</dbReference>
<dbReference type="SMART" id="SM00649">
    <property type="entry name" value="RL11"/>
    <property type="match status" value="1"/>
</dbReference>
<proteinExistence type="inferred from homology"/>
<dbReference type="FunFam" id="1.10.10.250:FF:000003">
    <property type="entry name" value="Mitochondrial ribosomal protein L11"/>
    <property type="match status" value="1"/>
</dbReference>
<dbReference type="HAMAP" id="MF_00736">
    <property type="entry name" value="Ribosomal_uL11"/>
    <property type="match status" value="1"/>
</dbReference>
<dbReference type="AlphaFoldDB" id="A0A8D9BTM8"/>
<evidence type="ECO:0000256" key="2">
    <source>
        <dbReference type="ARBA" id="ARBA00022980"/>
    </source>
</evidence>
<dbReference type="Pfam" id="PF00298">
    <property type="entry name" value="Ribosomal_L11"/>
    <property type="match status" value="1"/>
</dbReference>
<name>A0A8D9BTM8_9HEMI</name>
<dbReference type="Gene3D" id="1.10.10.250">
    <property type="entry name" value="Ribosomal protein L11, C-terminal domain"/>
    <property type="match status" value="1"/>
</dbReference>
<dbReference type="GO" id="GO:0070180">
    <property type="term" value="F:large ribosomal subunit rRNA binding"/>
    <property type="evidence" value="ECO:0007669"/>
    <property type="project" value="TreeGrafter"/>
</dbReference>
<dbReference type="GO" id="GO:0006412">
    <property type="term" value="P:translation"/>
    <property type="evidence" value="ECO:0007669"/>
    <property type="project" value="InterPro"/>
</dbReference>
<dbReference type="NCBIfam" id="TIGR01632">
    <property type="entry name" value="L11_bact"/>
    <property type="match status" value="1"/>
</dbReference>
<dbReference type="InterPro" id="IPR020783">
    <property type="entry name" value="Ribosomal_uL11_C"/>
</dbReference>
<dbReference type="PANTHER" id="PTHR11661">
    <property type="entry name" value="60S RIBOSOMAL PROTEIN L12"/>
    <property type="match status" value="1"/>
</dbReference>
<dbReference type="EMBL" id="HBUF01653051">
    <property type="protein sequence ID" value="CAG6787281.1"/>
    <property type="molecule type" value="Transcribed_RNA"/>
</dbReference>
<dbReference type="GO" id="GO:0005762">
    <property type="term" value="C:mitochondrial large ribosomal subunit"/>
    <property type="evidence" value="ECO:0007669"/>
    <property type="project" value="TreeGrafter"/>
</dbReference>
<evidence type="ECO:0000256" key="1">
    <source>
        <dbReference type="ARBA" id="ARBA00010537"/>
    </source>
</evidence>
<dbReference type="EMBL" id="HBUF01050031">
    <property type="protein sequence ID" value="CAG6621376.1"/>
    <property type="molecule type" value="Transcribed_RNA"/>
</dbReference>
<evidence type="ECO:0000256" key="6">
    <source>
        <dbReference type="ARBA" id="ARBA00041455"/>
    </source>
</evidence>
<dbReference type="InterPro" id="IPR000911">
    <property type="entry name" value="Ribosomal_uL11"/>
</dbReference>
<dbReference type="CDD" id="cd00349">
    <property type="entry name" value="Ribosomal_L11"/>
    <property type="match status" value="1"/>
</dbReference>
<evidence type="ECO:0000259" key="9">
    <source>
        <dbReference type="Pfam" id="PF03946"/>
    </source>
</evidence>
<feature type="domain" description="Large ribosomal subunit protein uL11 C-terminal" evidence="8">
    <location>
        <begin position="86"/>
        <end position="155"/>
    </location>
</feature>
<keyword evidence="3 7" id="KW-0687">Ribonucleoprotein</keyword>
<dbReference type="GO" id="GO:0003735">
    <property type="term" value="F:structural constituent of ribosome"/>
    <property type="evidence" value="ECO:0007669"/>
    <property type="project" value="InterPro"/>
</dbReference>
<evidence type="ECO:0000256" key="4">
    <source>
        <dbReference type="ARBA" id="ARBA00038782"/>
    </source>
</evidence>
<dbReference type="EMBL" id="HBUF01050033">
    <property type="protein sequence ID" value="CAG6621378.1"/>
    <property type="molecule type" value="Transcribed_RNA"/>
</dbReference>
<feature type="domain" description="Large ribosomal subunit protein uL11 N-terminal" evidence="9">
    <location>
        <begin position="22"/>
        <end position="80"/>
    </location>
</feature>
<keyword evidence="2 7" id="KW-0689">Ribosomal protein</keyword>
<dbReference type="EMBL" id="HBUF01309255">
    <property type="protein sequence ID" value="CAG6692819.1"/>
    <property type="molecule type" value="Transcribed_RNA"/>
</dbReference>
<comment type="similarity">
    <text evidence="1 7">Belongs to the universal ribosomal protein uL11 family.</text>
</comment>
<dbReference type="InterPro" id="IPR036769">
    <property type="entry name" value="Ribosomal_uL11_C_sf"/>
</dbReference>
<evidence type="ECO:0000313" key="10">
    <source>
        <dbReference type="EMBL" id="CAG6787281.1"/>
    </source>
</evidence>
<reference evidence="10" key="1">
    <citation type="submission" date="2021-05" db="EMBL/GenBank/DDBJ databases">
        <authorList>
            <person name="Alioto T."/>
            <person name="Alioto T."/>
            <person name="Gomez Garrido J."/>
        </authorList>
    </citation>
    <scope>NUCLEOTIDE SEQUENCE</scope>
</reference>
<dbReference type="InterPro" id="IPR020784">
    <property type="entry name" value="Ribosomal_uL11_N"/>
</dbReference>
<dbReference type="PANTHER" id="PTHR11661:SF1">
    <property type="entry name" value="LARGE RIBOSOMAL SUBUNIT PROTEIN UL11M"/>
    <property type="match status" value="1"/>
</dbReference>
<evidence type="ECO:0000256" key="5">
    <source>
        <dbReference type="ARBA" id="ARBA00040104"/>
    </source>
</evidence>
<dbReference type="SUPFAM" id="SSF54747">
    <property type="entry name" value="Ribosomal L11/L12e N-terminal domain"/>
    <property type="match status" value="1"/>
</dbReference>
<dbReference type="Pfam" id="PF03946">
    <property type="entry name" value="Ribosomal_L11_N"/>
    <property type="match status" value="1"/>
</dbReference>
<dbReference type="SUPFAM" id="SSF46906">
    <property type="entry name" value="Ribosomal protein L11, C-terminal domain"/>
    <property type="match status" value="1"/>
</dbReference>
<dbReference type="EMBL" id="HBUF01050032">
    <property type="protein sequence ID" value="CAG6621377.1"/>
    <property type="molecule type" value="Transcribed_RNA"/>
</dbReference>
<dbReference type="Gene3D" id="3.30.1550.10">
    <property type="entry name" value="Ribosomal protein L11/L12, N-terminal domain"/>
    <property type="match status" value="1"/>
</dbReference>
<comment type="subunit">
    <text evidence="4">Component of the mitochondrial ribosome large subunit (39S) which comprises a 16S rRNA and about 50 distinct proteins.</text>
</comment>